<dbReference type="SUPFAM" id="SSF51905">
    <property type="entry name" value="FAD/NAD(P)-binding domain"/>
    <property type="match status" value="1"/>
</dbReference>
<dbReference type="InterPro" id="IPR006905">
    <property type="entry name" value="Flavin_halogenase"/>
</dbReference>
<dbReference type="AlphaFoldDB" id="A0A7W9EGH4"/>
<accession>A0A7W9EGH4</accession>
<organism evidence="1 2">
    <name type="scientific">Sphingomonas yantingensis</name>
    <dbReference type="NCBI Taxonomy" id="1241761"/>
    <lineage>
        <taxon>Bacteria</taxon>
        <taxon>Pseudomonadati</taxon>
        <taxon>Pseudomonadota</taxon>
        <taxon>Alphaproteobacteria</taxon>
        <taxon>Sphingomonadales</taxon>
        <taxon>Sphingomonadaceae</taxon>
        <taxon>Sphingomonas</taxon>
    </lineage>
</organism>
<gene>
    <name evidence="1" type="ORF">FHR19_000462</name>
</gene>
<evidence type="ECO:0008006" key="3">
    <source>
        <dbReference type="Google" id="ProtNLM"/>
    </source>
</evidence>
<dbReference type="Pfam" id="PF04820">
    <property type="entry name" value="Trp_halogenase"/>
    <property type="match status" value="1"/>
</dbReference>
<keyword evidence="2" id="KW-1185">Reference proteome</keyword>
<protein>
    <recommendedName>
        <fullName evidence="3">Tryptophan halogenase</fullName>
    </recommendedName>
</protein>
<dbReference type="GO" id="GO:0004497">
    <property type="term" value="F:monooxygenase activity"/>
    <property type="evidence" value="ECO:0007669"/>
    <property type="project" value="InterPro"/>
</dbReference>
<dbReference type="EMBL" id="JACIJJ010000001">
    <property type="protein sequence ID" value="MBB5697137.1"/>
    <property type="molecule type" value="Genomic_DNA"/>
</dbReference>
<dbReference type="InterPro" id="IPR036188">
    <property type="entry name" value="FAD/NAD-bd_sf"/>
</dbReference>
<dbReference type="Proteomes" id="UP000557739">
    <property type="component" value="Unassembled WGS sequence"/>
</dbReference>
<evidence type="ECO:0000313" key="1">
    <source>
        <dbReference type="EMBL" id="MBB5697137.1"/>
    </source>
</evidence>
<evidence type="ECO:0000313" key="2">
    <source>
        <dbReference type="Proteomes" id="UP000557739"/>
    </source>
</evidence>
<comment type="caution">
    <text evidence="1">The sequence shown here is derived from an EMBL/GenBank/DDBJ whole genome shotgun (WGS) entry which is preliminary data.</text>
</comment>
<dbReference type="Gene3D" id="3.50.50.60">
    <property type="entry name" value="FAD/NAD(P)-binding domain"/>
    <property type="match status" value="2"/>
</dbReference>
<name>A0A7W9EGH4_9SPHN</name>
<proteinExistence type="predicted"/>
<reference evidence="1 2" key="1">
    <citation type="submission" date="2020-08" db="EMBL/GenBank/DDBJ databases">
        <title>Genomic Encyclopedia of Type Strains, Phase IV (KMG-IV): sequencing the most valuable type-strain genomes for metagenomic binning, comparative biology and taxonomic classification.</title>
        <authorList>
            <person name="Goeker M."/>
        </authorList>
    </citation>
    <scope>NUCLEOTIDE SEQUENCE [LARGE SCALE GENOMIC DNA]</scope>
    <source>
        <strain evidence="1 2">DSM 27244</strain>
    </source>
</reference>
<sequence>MLPRVMLIGDGLTARLAAAALGRMLPRGHLMWLAVPTQPAPIDHSTRLWPIAEAFHERIALPPEALAAAGACSHRGERFEHWPSRVAWSLPSDADAIEQGHLEAWLADRSRPLAGASPDPDAPLTRIDPVAYGRLLEAHAARMGVERRPVTALAAERAEDGGIARVIVDGHPLRADWYIDTVGTLSPAPRRSAPTATGLLAIGAPPKAGETLFRAASFGWSGGGMTGFAAGVERDAAIRRHRVEAAADPRAIIPVAQHRRDGWAANVLALGPAAFTPDPIAQIELALIHSALLRLGVALPAGAPVASERAEANRRGEAEHDAAADYARALVMIEREGPYWLAASALPVSAALERRLDLFSRRGRLPPIEDDPIPHGRWRAMLAGLGHAPARPDPLARAGLAA</sequence>
<dbReference type="RefSeq" id="WP_184023771.1">
    <property type="nucleotide sequence ID" value="NZ_JACIJJ010000001.1"/>
</dbReference>